<accession>A0ABV1UI19</accession>
<reference evidence="2 3" key="1">
    <citation type="submission" date="2024-06" db="EMBL/GenBank/DDBJ databases">
        <title>The Natural Products Discovery Center: Release of the First 8490 Sequenced Strains for Exploring Actinobacteria Biosynthetic Diversity.</title>
        <authorList>
            <person name="Kalkreuter E."/>
            <person name="Kautsar S.A."/>
            <person name="Yang D."/>
            <person name="Bader C.D."/>
            <person name="Teijaro C.N."/>
            <person name="Fluegel L."/>
            <person name="Davis C.M."/>
            <person name="Simpson J.R."/>
            <person name="Lauterbach L."/>
            <person name="Steele A.D."/>
            <person name="Gui C."/>
            <person name="Meng S."/>
            <person name="Li G."/>
            <person name="Viehrig K."/>
            <person name="Ye F."/>
            <person name="Su P."/>
            <person name="Kiefer A.F."/>
            <person name="Nichols A."/>
            <person name="Cepeda A.J."/>
            <person name="Yan W."/>
            <person name="Fan B."/>
            <person name="Jiang Y."/>
            <person name="Adhikari A."/>
            <person name="Zheng C.-J."/>
            <person name="Schuster L."/>
            <person name="Cowan T.M."/>
            <person name="Smanski M.J."/>
            <person name="Chevrette M.G."/>
            <person name="De Carvalho L.P.S."/>
            <person name="Shen B."/>
        </authorList>
    </citation>
    <scope>NUCLEOTIDE SEQUENCE [LARGE SCALE GENOMIC DNA]</scope>
    <source>
        <strain evidence="2 3">NPDC001166</strain>
    </source>
</reference>
<feature type="region of interest" description="Disordered" evidence="1">
    <location>
        <begin position="63"/>
        <end position="110"/>
    </location>
</feature>
<organism evidence="2 3">
    <name type="scientific">Streptomyces sp. 900105245</name>
    <dbReference type="NCBI Taxonomy" id="3154379"/>
    <lineage>
        <taxon>Bacteria</taxon>
        <taxon>Bacillati</taxon>
        <taxon>Actinomycetota</taxon>
        <taxon>Actinomycetes</taxon>
        <taxon>Kitasatosporales</taxon>
        <taxon>Streptomycetaceae</taxon>
        <taxon>Streptomyces</taxon>
    </lineage>
</organism>
<evidence type="ECO:0000256" key="1">
    <source>
        <dbReference type="SAM" id="MobiDB-lite"/>
    </source>
</evidence>
<protein>
    <submittedName>
        <fullName evidence="2">Uncharacterized protein</fullName>
    </submittedName>
</protein>
<keyword evidence="3" id="KW-1185">Reference proteome</keyword>
<evidence type="ECO:0000313" key="3">
    <source>
        <dbReference type="Proteomes" id="UP001470023"/>
    </source>
</evidence>
<dbReference type="EMBL" id="JBEPAZ010000058">
    <property type="protein sequence ID" value="MER6433366.1"/>
    <property type="molecule type" value="Genomic_DNA"/>
</dbReference>
<sequence length="110" mass="11169">MDQYAGRQRGCRSLTTAQRELAKRLAARAEALRLGAGRDGGEGLSVVDAVALAAVQLGLQPSTSGLQGLPSHAMAGSQPAQAARAGRVRENEGGGYASAAHHGDNAPPRA</sequence>
<dbReference type="Proteomes" id="UP001470023">
    <property type="component" value="Unassembled WGS sequence"/>
</dbReference>
<comment type="caution">
    <text evidence="2">The sequence shown here is derived from an EMBL/GenBank/DDBJ whole genome shotgun (WGS) entry which is preliminary data.</text>
</comment>
<name>A0ABV1UI19_9ACTN</name>
<evidence type="ECO:0000313" key="2">
    <source>
        <dbReference type="EMBL" id="MER6433366.1"/>
    </source>
</evidence>
<dbReference type="RefSeq" id="WP_352065544.1">
    <property type="nucleotide sequence ID" value="NZ_JBEPAZ010000058.1"/>
</dbReference>
<gene>
    <name evidence="2" type="ORF">ABT272_37420</name>
</gene>
<proteinExistence type="predicted"/>